<comment type="caution">
    <text evidence="3">The sequence shown here is derived from an EMBL/GenBank/DDBJ whole genome shotgun (WGS) entry which is preliminary data.</text>
</comment>
<dbReference type="InterPro" id="IPR036365">
    <property type="entry name" value="PGBD-like_sf"/>
</dbReference>
<dbReference type="Proteomes" id="UP000758856">
    <property type="component" value="Unassembled WGS sequence"/>
</dbReference>
<dbReference type="InterPro" id="IPR013423">
    <property type="entry name" value="CHP02594"/>
</dbReference>
<dbReference type="InterPro" id="IPR002477">
    <property type="entry name" value="Peptidoglycan-bd-like"/>
</dbReference>
<dbReference type="RefSeq" id="WP_204950529.1">
    <property type="nucleotide sequence ID" value="NZ_BSFF01000003.1"/>
</dbReference>
<keyword evidence="5" id="KW-1185">Reference proteome</keyword>
<evidence type="ECO:0000313" key="5">
    <source>
        <dbReference type="Proteomes" id="UP000758856"/>
    </source>
</evidence>
<dbReference type="Gene3D" id="1.10.101.10">
    <property type="entry name" value="PGBD-like superfamily/PGBD"/>
    <property type="match status" value="1"/>
</dbReference>
<dbReference type="EMBL" id="JAFBCY010000003">
    <property type="protein sequence ID" value="MBM7852099.1"/>
    <property type="molecule type" value="Genomic_DNA"/>
</dbReference>
<dbReference type="NCBIfam" id="TIGR02594">
    <property type="entry name" value="TIGR02594 family protein"/>
    <property type="match status" value="1"/>
</dbReference>
<proteinExistence type="predicted"/>
<sequence>MTVLDLQRALRQRGFAPGPLDGIFGRLTRAAVIAFQTREGLPATGLADAATVARLSATPATPAEPVWLAEARRWMGLSEIAGARSNATILRWGRAIADWYRDDDTPWCGAFVHAQIAATLPDEPLPANALWARGWAQFGVGLATPSPGAILVFSRGTGGHVGFYVGEDATRLRVLGGNQSNAVTESWIAKARLLAVRWPKTAPAPARGRVASTAAGELSLNEA</sequence>
<feature type="domain" description="Peptidase C51" evidence="2">
    <location>
        <begin position="102"/>
        <end position="178"/>
    </location>
</feature>
<name>A0A9W6MS17_9HYPH</name>
<feature type="domain" description="Peptidoglycan binding-like" evidence="1">
    <location>
        <begin position="3"/>
        <end position="55"/>
    </location>
</feature>
<reference evidence="3" key="1">
    <citation type="journal article" date="2014" name="Int. J. Syst. Evol. Microbiol.">
        <title>Complete genome sequence of Corynebacterium casei LMG S-19264T (=DSM 44701T), isolated from a smear-ripened cheese.</title>
        <authorList>
            <consortium name="US DOE Joint Genome Institute (JGI-PGF)"/>
            <person name="Walter F."/>
            <person name="Albersmeier A."/>
            <person name="Kalinowski J."/>
            <person name="Ruckert C."/>
        </authorList>
    </citation>
    <scope>NUCLEOTIDE SEQUENCE</scope>
    <source>
        <strain evidence="3">VKM B-1606</strain>
    </source>
</reference>
<dbReference type="InterPro" id="IPR007921">
    <property type="entry name" value="CHAP_dom"/>
</dbReference>
<gene>
    <name evidence="3" type="ORF">GCM10008170_23240</name>
    <name evidence="4" type="ORF">JOD31_002341</name>
</gene>
<reference evidence="4 5" key="2">
    <citation type="submission" date="2021-01" db="EMBL/GenBank/DDBJ databases">
        <title>Genomic Encyclopedia of Type Strains, Phase IV (KMG-IV): sequencing the most valuable type-strain genomes for metagenomic binning, comparative biology and taxonomic classification.</title>
        <authorList>
            <person name="Goeker M."/>
        </authorList>
    </citation>
    <scope>NUCLEOTIDE SEQUENCE [LARGE SCALE GENOMIC DNA]</scope>
    <source>
        <strain evidence="4 5">DSM 6130</strain>
    </source>
</reference>
<dbReference type="Pfam" id="PF01471">
    <property type="entry name" value="PG_binding_1"/>
    <property type="match status" value="1"/>
</dbReference>
<reference evidence="3" key="3">
    <citation type="submission" date="2023-01" db="EMBL/GenBank/DDBJ databases">
        <authorList>
            <person name="Sun Q."/>
            <person name="Evtushenko L."/>
        </authorList>
    </citation>
    <scope>NUCLEOTIDE SEQUENCE</scope>
    <source>
        <strain evidence="3">VKM B-1606</strain>
    </source>
</reference>
<evidence type="ECO:0000259" key="2">
    <source>
        <dbReference type="Pfam" id="PF05257"/>
    </source>
</evidence>
<dbReference type="AlphaFoldDB" id="A0A9W6MS17"/>
<dbReference type="Proteomes" id="UP001143400">
    <property type="component" value="Unassembled WGS sequence"/>
</dbReference>
<dbReference type="EMBL" id="BSFF01000003">
    <property type="protein sequence ID" value="GLK56305.1"/>
    <property type="molecule type" value="Genomic_DNA"/>
</dbReference>
<dbReference type="InterPro" id="IPR036366">
    <property type="entry name" value="PGBDSf"/>
</dbReference>
<dbReference type="Pfam" id="PF05257">
    <property type="entry name" value="CHAP"/>
    <property type="match status" value="1"/>
</dbReference>
<accession>A0A9W6MS17</accession>
<dbReference type="SUPFAM" id="SSF47090">
    <property type="entry name" value="PGBD-like"/>
    <property type="match status" value="1"/>
</dbReference>
<evidence type="ECO:0000313" key="3">
    <source>
        <dbReference type="EMBL" id="GLK56305.1"/>
    </source>
</evidence>
<evidence type="ECO:0000313" key="6">
    <source>
        <dbReference type="Proteomes" id="UP001143400"/>
    </source>
</evidence>
<evidence type="ECO:0000259" key="1">
    <source>
        <dbReference type="Pfam" id="PF01471"/>
    </source>
</evidence>
<organism evidence="3 6">
    <name type="scientific">Methylopila capsulata</name>
    <dbReference type="NCBI Taxonomy" id="61654"/>
    <lineage>
        <taxon>Bacteria</taxon>
        <taxon>Pseudomonadati</taxon>
        <taxon>Pseudomonadota</taxon>
        <taxon>Alphaproteobacteria</taxon>
        <taxon>Hyphomicrobiales</taxon>
        <taxon>Methylopilaceae</taxon>
        <taxon>Methylopila</taxon>
    </lineage>
</organism>
<protein>
    <submittedName>
        <fullName evidence="4">Uncharacterized protein (TIGR02594 family)</fullName>
    </submittedName>
</protein>
<evidence type="ECO:0000313" key="4">
    <source>
        <dbReference type="EMBL" id="MBM7852099.1"/>
    </source>
</evidence>